<organism evidence="1 2">
    <name type="scientific">Canna indica</name>
    <name type="common">Indian-shot</name>
    <dbReference type="NCBI Taxonomy" id="4628"/>
    <lineage>
        <taxon>Eukaryota</taxon>
        <taxon>Viridiplantae</taxon>
        <taxon>Streptophyta</taxon>
        <taxon>Embryophyta</taxon>
        <taxon>Tracheophyta</taxon>
        <taxon>Spermatophyta</taxon>
        <taxon>Magnoliopsida</taxon>
        <taxon>Liliopsida</taxon>
        <taxon>Zingiberales</taxon>
        <taxon>Cannaceae</taxon>
        <taxon>Canna</taxon>
    </lineage>
</organism>
<accession>A0AAQ3L380</accession>
<sequence>MEQYIQGQSRDLVDRAYTRLVSTMFTTLEKIAQSDPKYTDIILLENYAAFQNRIDDLMYTVPSEEIPFQLGLSRTDLRKVIKSSLSQVDRSINMMYRRLQKTLSSEELLPPLWDKCKKEFLEKYESFVQTAAKIYPNEPMPPVSELRDLLASS</sequence>
<dbReference type="AlphaFoldDB" id="A0AAQ3L380"/>
<dbReference type="GO" id="GO:0006893">
    <property type="term" value="P:Golgi to plasma membrane transport"/>
    <property type="evidence" value="ECO:0007669"/>
    <property type="project" value="TreeGrafter"/>
</dbReference>
<dbReference type="GO" id="GO:0000145">
    <property type="term" value="C:exocyst"/>
    <property type="evidence" value="ECO:0007669"/>
    <property type="project" value="TreeGrafter"/>
</dbReference>
<keyword evidence="2" id="KW-1185">Reference proteome</keyword>
<evidence type="ECO:0008006" key="3">
    <source>
        <dbReference type="Google" id="ProtNLM"/>
    </source>
</evidence>
<name>A0AAQ3L380_9LILI</name>
<gene>
    <name evidence="1" type="ORF">Cni_G28372</name>
</gene>
<dbReference type="EMBL" id="CP136898">
    <property type="protein sequence ID" value="WOL19570.1"/>
    <property type="molecule type" value="Genomic_DNA"/>
</dbReference>
<reference evidence="1 2" key="1">
    <citation type="submission" date="2023-10" db="EMBL/GenBank/DDBJ databases">
        <title>Chromosome-scale genome assembly provides insights into flower coloration mechanisms of Canna indica.</title>
        <authorList>
            <person name="Li C."/>
        </authorList>
    </citation>
    <scope>NUCLEOTIDE SEQUENCE [LARGE SCALE GENOMIC DNA]</scope>
    <source>
        <tissue evidence="1">Flower</tissue>
    </source>
</reference>
<dbReference type="GO" id="GO:0005546">
    <property type="term" value="F:phosphatidylinositol-4,5-bisphosphate binding"/>
    <property type="evidence" value="ECO:0007669"/>
    <property type="project" value="TreeGrafter"/>
</dbReference>
<dbReference type="PANTHER" id="PTHR16092">
    <property type="entry name" value="SEC3/SYNTAXIN-RELATED"/>
    <property type="match status" value="1"/>
</dbReference>
<dbReference type="GO" id="GO:0005886">
    <property type="term" value="C:plasma membrane"/>
    <property type="evidence" value="ECO:0007669"/>
    <property type="project" value="TreeGrafter"/>
</dbReference>
<dbReference type="GO" id="GO:0006887">
    <property type="term" value="P:exocytosis"/>
    <property type="evidence" value="ECO:0007669"/>
    <property type="project" value="TreeGrafter"/>
</dbReference>
<protein>
    <recommendedName>
        <fullName evidence="3">Exocyst complex component Sec3 C-terminal domain-containing protein</fullName>
    </recommendedName>
</protein>
<proteinExistence type="predicted"/>
<evidence type="ECO:0000313" key="2">
    <source>
        <dbReference type="Proteomes" id="UP001327560"/>
    </source>
</evidence>
<evidence type="ECO:0000313" key="1">
    <source>
        <dbReference type="EMBL" id="WOL19570.1"/>
    </source>
</evidence>
<dbReference type="Proteomes" id="UP001327560">
    <property type="component" value="Chromosome 9"/>
</dbReference>
<dbReference type="PANTHER" id="PTHR16092:SF14">
    <property type="entry name" value="EXOCYST COMPLEX COMPONENT 1 ISOFORM X1"/>
    <property type="match status" value="1"/>
</dbReference>